<sequence>MFAAPQSAFRNAAPMSCAYQVSLIDRRTGRAHRVAGSPLVRFTRDPQSAVQELLDGRDARLWEARIEPLDAYAR</sequence>
<comment type="caution">
    <text evidence="1">The sequence shown here is derived from an EMBL/GenBank/DDBJ whole genome shotgun (WGS) entry which is preliminary data.</text>
</comment>
<evidence type="ECO:0000313" key="2">
    <source>
        <dbReference type="Proteomes" id="UP001157355"/>
    </source>
</evidence>
<name>A0AA37X0N0_9RHOB</name>
<gene>
    <name evidence="1" type="ORF">GCM10010873_19330</name>
</gene>
<evidence type="ECO:0000313" key="1">
    <source>
        <dbReference type="EMBL" id="GLS86959.1"/>
    </source>
</evidence>
<reference evidence="1 2" key="1">
    <citation type="journal article" date="2014" name="Int. J. Syst. Evol. Microbiol.">
        <title>Complete genome sequence of Corynebacterium casei LMG S-19264T (=DSM 44701T), isolated from a smear-ripened cheese.</title>
        <authorList>
            <consortium name="US DOE Joint Genome Institute (JGI-PGF)"/>
            <person name="Walter F."/>
            <person name="Albersmeier A."/>
            <person name="Kalinowski J."/>
            <person name="Ruckert C."/>
        </authorList>
    </citation>
    <scope>NUCLEOTIDE SEQUENCE [LARGE SCALE GENOMIC DNA]</scope>
    <source>
        <strain evidence="1 2">NBRC 111766</strain>
    </source>
</reference>
<organism evidence="1 2">
    <name type="scientific">Cypionkella aquatica</name>
    <dbReference type="NCBI Taxonomy" id="1756042"/>
    <lineage>
        <taxon>Bacteria</taxon>
        <taxon>Pseudomonadati</taxon>
        <taxon>Pseudomonadota</taxon>
        <taxon>Alphaproteobacteria</taxon>
        <taxon>Rhodobacterales</taxon>
        <taxon>Paracoccaceae</taxon>
        <taxon>Cypionkella</taxon>
    </lineage>
</organism>
<dbReference type="AlphaFoldDB" id="A0AA37X0N0"/>
<dbReference type="RefSeq" id="WP_284325143.1">
    <property type="nucleotide sequence ID" value="NZ_BSPP01000007.1"/>
</dbReference>
<accession>A0AA37X0N0</accession>
<dbReference type="Proteomes" id="UP001157355">
    <property type="component" value="Unassembled WGS sequence"/>
</dbReference>
<keyword evidence="2" id="KW-1185">Reference proteome</keyword>
<protein>
    <submittedName>
        <fullName evidence="1">Uncharacterized protein</fullName>
    </submittedName>
</protein>
<dbReference type="EMBL" id="BSPP01000007">
    <property type="protein sequence ID" value="GLS86959.1"/>
    <property type="molecule type" value="Genomic_DNA"/>
</dbReference>
<proteinExistence type="predicted"/>